<organism evidence="2 3">
    <name type="scientific">Paenibacillus aestuarii</name>
    <dbReference type="NCBI Taxonomy" id="516965"/>
    <lineage>
        <taxon>Bacteria</taxon>
        <taxon>Bacillati</taxon>
        <taxon>Bacillota</taxon>
        <taxon>Bacilli</taxon>
        <taxon>Bacillales</taxon>
        <taxon>Paenibacillaceae</taxon>
        <taxon>Paenibacillus</taxon>
    </lineage>
</organism>
<protein>
    <submittedName>
        <fullName evidence="2">Uncharacterized protein</fullName>
    </submittedName>
</protein>
<proteinExistence type="predicted"/>
<comment type="caution">
    <text evidence="2">The sequence shown here is derived from an EMBL/GenBank/DDBJ whole genome shotgun (WGS) entry which is preliminary data.</text>
</comment>
<sequence>MLSKRSALWTWIEQRSPAQVITGYYFLAMVLSVLYDLARGFPSRLIRLGQCNDERRYGHNRAVLNPVR</sequence>
<dbReference type="Proteomes" id="UP001596044">
    <property type="component" value="Unassembled WGS sequence"/>
</dbReference>
<keyword evidence="1" id="KW-0812">Transmembrane</keyword>
<feature type="transmembrane region" description="Helical" evidence="1">
    <location>
        <begin position="20"/>
        <end position="38"/>
    </location>
</feature>
<evidence type="ECO:0000256" key="1">
    <source>
        <dbReference type="SAM" id="Phobius"/>
    </source>
</evidence>
<keyword evidence="1" id="KW-0472">Membrane</keyword>
<keyword evidence="1" id="KW-1133">Transmembrane helix</keyword>
<keyword evidence="3" id="KW-1185">Reference proteome</keyword>
<gene>
    <name evidence="2" type="ORF">ACFPOG_08430</name>
</gene>
<reference evidence="3" key="1">
    <citation type="journal article" date="2019" name="Int. J. Syst. Evol. Microbiol.">
        <title>The Global Catalogue of Microorganisms (GCM) 10K type strain sequencing project: providing services to taxonomists for standard genome sequencing and annotation.</title>
        <authorList>
            <consortium name="The Broad Institute Genomics Platform"/>
            <consortium name="The Broad Institute Genome Sequencing Center for Infectious Disease"/>
            <person name="Wu L."/>
            <person name="Ma J."/>
        </authorList>
    </citation>
    <scope>NUCLEOTIDE SEQUENCE [LARGE SCALE GENOMIC DNA]</scope>
    <source>
        <strain evidence="3">KACC 11904</strain>
    </source>
</reference>
<evidence type="ECO:0000313" key="2">
    <source>
        <dbReference type="EMBL" id="MFC5448283.1"/>
    </source>
</evidence>
<evidence type="ECO:0000313" key="3">
    <source>
        <dbReference type="Proteomes" id="UP001596044"/>
    </source>
</evidence>
<dbReference type="RefSeq" id="WP_270878554.1">
    <property type="nucleotide sequence ID" value="NZ_JAQFVF010000020.1"/>
</dbReference>
<name>A0ABW0K618_9BACL</name>
<dbReference type="EMBL" id="JBHSMJ010000009">
    <property type="protein sequence ID" value="MFC5448283.1"/>
    <property type="molecule type" value="Genomic_DNA"/>
</dbReference>
<accession>A0ABW0K618</accession>